<feature type="domain" description="Pyruvate flavodoxin/ferredoxin oxidoreductase pyrimidine binding" evidence="2">
    <location>
        <begin position="23"/>
        <end position="195"/>
    </location>
</feature>
<dbReference type="GO" id="GO:0016491">
    <property type="term" value="F:oxidoreductase activity"/>
    <property type="evidence" value="ECO:0007669"/>
    <property type="project" value="UniProtKB-KW"/>
</dbReference>
<dbReference type="SUPFAM" id="SSF52518">
    <property type="entry name" value="Thiamin diphosphate-binding fold (THDP-binding)"/>
    <property type="match status" value="1"/>
</dbReference>
<evidence type="ECO:0000313" key="5">
    <source>
        <dbReference type="Proteomes" id="UP000295066"/>
    </source>
</evidence>
<dbReference type="Pfam" id="PF01855">
    <property type="entry name" value="POR_N"/>
    <property type="match status" value="1"/>
</dbReference>
<gene>
    <name evidence="4" type="ORF">C8D99_103184</name>
</gene>
<dbReference type="InterPro" id="IPR033412">
    <property type="entry name" value="PFOR_II"/>
</dbReference>
<evidence type="ECO:0000259" key="3">
    <source>
        <dbReference type="Pfam" id="PF17147"/>
    </source>
</evidence>
<dbReference type="InterPro" id="IPR009014">
    <property type="entry name" value="Transketo_C/PFOR_II"/>
</dbReference>
<dbReference type="InterPro" id="IPR029061">
    <property type="entry name" value="THDP-binding"/>
</dbReference>
<dbReference type="CDD" id="cd07034">
    <property type="entry name" value="TPP_PYR_PFOR_IOR-alpha_like"/>
    <property type="match status" value="1"/>
</dbReference>
<keyword evidence="1" id="KW-0560">Oxidoreductase</keyword>
<sequence>MVPAGKEGIMERQFLKGNEAVAEAAILAGCRFFAGYPITPQNEIPEYMARRMPSVGGVFLQGESETASVCMVYGAAAMGTLAMTSSSGPGISLKAEGISTLAGACLPAVVVNVMRGGPGLGAIQAAQSDYLHATKALGHGGFRVIVLAPSTVQEAIDLTYKAFDLAVQYRNPVMVLMDGWIGSMMEPVTLPEAKEPVTFSYTGWGAKYFNPSGVGVNVVTSCLLEPEYQELLNIRAGEMYEEWKEKEVLAEEYLLDDAEYVIVAYGTAARAARTAIGELRGRGIRAGMIRPVSLYPFPVEHLKRLDRSRVKFLLDTEMTLPVQMMDDIRLAVADAIPVHSCGRSGGVILTNEEIAEAVEQAIAKEAR</sequence>
<evidence type="ECO:0000313" key="4">
    <source>
        <dbReference type="EMBL" id="TDY62964.1"/>
    </source>
</evidence>
<evidence type="ECO:0000256" key="1">
    <source>
        <dbReference type="ARBA" id="ARBA00023002"/>
    </source>
</evidence>
<dbReference type="AlphaFoldDB" id="A0A4R8MC85"/>
<comment type="caution">
    <text evidence="4">The sequence shown here is derived from an EMBL/GenBank/DDBJ whole genome shotgun (WGS) entry which is preliminary data.</text>
</comment>
<proteinExistence type="predicted"/>
<dbReference type="PANTHER" id="PTHR43088">
    <property type="entry name" value="SUBUNIT OF PYRUVATE:FLAVODOXIN OXIDOREDUCTASE-RELATED"/>
    <property type="match status" value="1"/>
</dbReference>
<dbReference type="EMBL" id="SORI01000003">
    <property type="protein sequence ID" value="TDY62964.1"/>
    <property type="molecule type" value="Genomic_DNA"/>
</dbReference>
<feature type="domain" description="Pyruvate:ferredoxin oxidoreductase core" evidence="3">
    <location>
        <begin position="258"/>
        <end position="354"/>
    </location>
</feature>
<organism evidence="4 5">
    <name type="scientific">Aminivibrio pyruvatiphilus</name>
    <dbReference type="NCBI Taxonomy" id="1005740"/>
    <lineage>
        <taxon>Bacteria</taxon>
        <taxon>Thermotogati</taxon>
        <taxon>Synergistota</taxon>
        <taxon>Synergistia</taxon>
        <taxon>Synergistales</taxon>
        <taxon>Aminobacteriaceae</taxon>
        <taxon>Aminivibrio</taxon>
    </lineage>
</organism>
<keyword evidence="5" id="KW-1185">Reference proteome</keyword>
<reference evidence="4 5" key="1">
    <citation type="submission" date="2019-03" db="EMBL/GenBank/DDBJ databases">
        <title>Genomic Encyclopedia of Type Strains, Phase IV (KMG-IV): sequencing the most valuable type-strain genomes for metagenomic binning, comparative biology and taxonomic classification.</title>
        <authorList>
            <person name="Goeker M."/>
        </authorList>
    </citation>
    <scope>NUCLEOTIDE SEQUENCE [LARGE SCALE GENOMIC DNA]</scope>
    <source>
        <strain evidence="4 5">DSM 25964</strain>
    </source>
</reference>
<dbReference type="SUPFAM" id="SSF52922">
    <property type="entry name" value="TK C-terminal domain-like"/>
    <property type="match status" value="1"/>
</dbReference>
<dbReference type="InterPro" id="IPR002880">
    <property type="entry name" value="Pyrv_Fd/Flavodoxin_OxRdtase_N"/>
</dbReference>
<evidence type="ECO:0000259" key="2">
    <source>
        <dbReference type="Pfam" id="PF01855"/>
    </source>
</evidence>
<dbReference type="NCBIfam" id="NF005507">
    <property type="entry name" value="PRK07119.1"/>
    <property type="match status" value="1"/>
</dbReference>
<dbReference type="Proteomes" id="UP000295066">
    <property type="component" value="Unassembled WGS sequence"/>
</dbReference>
<protein>
    <submittedName>
        <fullName evidence="4">2-oxoglutarate ferredoxin oxidoreductase subunit alpha</fullName>
    </submittedName>
</protein>
<dbReference type="PANTHER" id="PTHR43088:SF1">
    <property type="entry name" value="SUBUNIT OF PYRUVATE:FLAVODOXIN OXIDOREDUCTASE"/>
    <property type="match status" value="1"/>
</dbReference>
<name>A0A4R8MC85_9BACT</name>
<dbReference type="Pfam" id="PF17147">
    <property type="entry name" value="PFOR_II"/>
    <property type="match status" value="1"/>
</dbReference>
<dbReference type="Gene3D" id="3.40.50.920">
    <property type="match status" value="1"/>
</dbReference>
<dbReference type="InterPro" id="IPR052368">
    <property type="entry name" value="2-oxoacid_oxidoreductase"/>
</dbReference>
<accession>A0A4R8MC85</accession>
<dbReference type="Gene3D" id="3.40.50.970">
    <property type="match status" value="1"/>
</dbReference>